<protein>
    <submittedName>
        <fullName evidence="3">Uncharacterized protein</fullName>
    </submittedName>
</protein>
<evidence type="ECO:0000313" key="4">
    <source>
        <dbReference type="Proteomes" id="UP000635606"/>
    </source>
</evidence>
<reference evidence="3" key="1">
    <citation type="submission" date="2021-01" db="EMBL/GenBank/DDBJ databases">
        <title>Whole genome shotgun sequence of Virgisporangium ochraceum NBRC 16418.</title>
        <authorList>
            <person name="Komaki H."/>
            <person name="Tamura T."/>
        </authorList>
    </citation>
    <scope>NUCLEOTIDE SEQUENCE</scope>
    <source>
        <strain evidence="3">NBRC 16418</strain>
    </source>
</reference>
<name>A0A8J4A3D7_9ACTN</name>
<keyword evidence="4" id="KW-1185">Reference proteome</keyword>
<feature type="transmembrane region" description="Helical" evidence="2">
    <location>
        <begin position="6"/>
        <end position="25"/>
    </location>
</feature>
<comment type="caution">
    <text evidence="3">The sequence shown here is derived from an EMBL/GenBank/DDBJ whole genome shotgun (WGS) entry which is preliminary data.</text>
</comment>
<dbReference type="EMBL" id="BOPH01000149">
    <property type="protein sequence ID" value="GIJ75107.1"/>
    <property type="molecule type" value="Genomic_DNA"/>
</dbReference>
<sequence length="176" mass="19876">MNASDWIALFAAAVALGSVALHLWLRRLDQQEAQHTSVMTALQGEKEAVGYEAYRIGAKGWPQRLDEREQLRDALCLAFIFEGSDRTRAMIYRALKEYPRPGHPELEETLTKLLAVFEEADDLGVDWDLHRGWKRLAMLGKMLGAAHVAETATRRLRASSSQDRRERRGTRPSAGC</sequence>
<evidence type="ECO:0000256" key="1">
    <source>
        <dbReference type="SAM" id="MobiDB-lite"/>
    </source>
</evidence>
<organism evidence="3 4">
    <name type="scientific">Virgisporangium ochraceum</name>
    <dbReference type="NCBI Taxonomy" id="65505"/>
    <lineage>
        <taxon>Bacteria</taxon>
        <taxon>Bacillati</taxon>
        <taxon>Actinomycetota</taxon>
        <taxon>Actinomycetes</taxon>
        <taxon>Micromonosporales</taxon>
        <taxon>Micromonosporaceae</taxon>
        <taxon>Virgisporangium</taxon>
    </lineage>
</organism>
<keyword evidence="2" id="KW-1133">Transmembrane helix</keyword>
<evidence type="ECO:0000256" key="2">
    <source>
        <dbReference type="SAM" id="Phobius"/>
    </source>
</evidence>
<keyword evidence="2" id="KW-0812">Transmembrane</keyword>
<accession>A0A8J4A3D7</accession>
<dbReference type="AlphaFoldDB" id="A0A8J4A3D7"/>
<proteinExistence type="predicted"/>
<dbReference type="Proteomes" id="UP000635606">
    <property type="component" value="Unassembled WGS sequence"/>
</dbReference>
<dbReference type="RefSeq" id="WP_203934889.1">
    <property type="nucleotide sequence ID" value="NZ_BOPH01000149.1"/>
</dbReference>
<feature type="region of interest" description="Disordered" evidence="1">
    <location>
        <begin position="154"/>
        <end position="176"/>
    </location>
</feature>
<evidence type="ECO:0000313" key="3">
    <source>
        <dbReference type="EMBL" id="GIJ75107.1"/>
    </source>
</evidence>
<keyword evidence="2" id="KW-0472">Membrane</keyword>
<gene>
    <name evidence="3" type="ORF">Voc01_100240</name>
</gene>